<dbReference type="OrthoDB" id="9809404at2"/>
<evidence type="ECO:0000256" key="1">
    <source>
        <dbReference type="ARBA" id="ARBA00022603"/>
    </source>
</evidence>
<dbReference type="RefSeq" id="WP_133432279.1">
    <property type="nucleotide sequence ID" value="NZ_SCWA01000013.1"/>
</dbReference>
<dbReference type="PANTHER" id="PTHR47313:SF1">
    <property type="entry name" value="RIBOSOMAL RNA LARGE SUBUNIT METHYLTRANSFERASE K_L"/>
    <property type="match status" value="1"/>
</dbReference>
<name>A0A4R6BCJ6_9STAP</name>
<dbReference type="InterPro" id="IPR004114">
    <property type="entry name" value="THUMP_dom"/>
</dbReference>
<keyword evidence="6" id="KW-1185">Reference proteome</keyword>
<dbReference type="CDD" id="cd11715">
    <property type="entry name" value="THUMP_AdoMetMT"/>
    <property type="match status" value="1"/>
</dbReference>
<evidence type="ECO:0000313" key="5">
    <source>
        <dbReference type="EMBL" id="TDL95559.1"/>
    </source>
</evidence>
<sequence length="393" mass="44091">MYQLLATSPMGLEAVVAKEVNELGYETKTENGRVLFEGDARAIVRSNLWLRTADRVKIVVGRFYATTFDQLFEQTKALPWEDIIGPQGSFPVSGKSLKSKLFSVPDCQAIVKKAIVERLKKAHDIKGWIDESGALYKVEVSILKDEVLLTIDTSGAGLHKRGYRLAQGAAPMKETLAAALVRLSNWNGDTPFIDPFCGSGTIAIEAAMIAQNIAPGFNREFASEEWDIIPEEMYEEERIKADNEALYDKEIDITASDIDPEMIKIAQNNATEVGFGDLIKFKQMNVHDLTLHAEKGAIVGNPPYGERIGERDEVEAMYKYLGELIKENPKWSLYIMTSYKEFEVLVGKKATKRRKLFNGYLECTYYQYWGENNGIQRTGPGPFVTWGQSGRSD</sequence>
<dbReference type="GO" id="GO:0003723">
    <property type="term" value="F:RNA binding"/>
    <property type="evidence" value="ECO:0007669"/>
    <property type="project" value="UniProtKB-UniRule"/>
</dbReference>
<feature type="domain" description="THUMP" evidence="4">
    <location>
        <begin position="42"/>
        <end position="153"/>
    </location>
</feature>
<dbReference type="Proteomes" id="UP000295310">
    <property type="component" value="Unassembled WGS sequence"/>
</dbReference>
<dbReference type="InterPro" id="IPR053943">
    <property type="entry name" value="RlmKL-like_Mtase_CS"/>
</dbReference>
<dbReference type="Gene3D" id="3.40.50.150">
    <property type="entry name" value="Vaccinia Virus protein VP39"/>
    <property type="match status" value="1"/>
</dbReference>
<proteinExistence type="predicted"/>
<dbReference type="Pfam" id="PF02926">
    <property type="entry name" value="THUMP"/>
    <property type="match status" value="1"/>
</dbReference>
<dbReference type="InterPro" id="IPR002052">
    <property type="entry name" value="DNA_methylase_N6_adenine_CS"/>
</dbReference>
<dbReference type="Gene3D" id="3.30.2130.30">
    <property type="match status" value="1"/>
</dbReference>
<dbReference type="InterPro" id="IPR029063">
    <property type="entry name" value="SAM-dependent_MTases_sf"/>
</dbReference>
<protein>
    <submittedName>
        <fullName evidence="5">Class I SAM-dependent RNA methyltransferase</fullName>
    </submittedName>
</protein>
<keyword evidence="1 5" id="KW-0489">Methyltransferase</keyword>
<keyword evidence="2 5" id="KW-0808">Transferase</keyword>
<dbReference type="PROSITE" id="PS01261">
    <property type="entry name" value="UPF0020"/>
    <property type="match status" value="1"/>
</dbReference>
<evidence type="ECO:0000256" key="2">
    <source>
        <dbReference type="ARBA" id="ARBA00022679"/>
    </source>
</evidence>
<dbReference type="EMBL" id="SCWA01000013">
    <property type="protein sequence ID" value="TDL95559.1"/>
    <property type="molecule type" value="Genomic_DNA"/>
</dbReference>
<dbReference type="PROSITE" id="PS51165">
    <property type="entry name" value="THUMP"/>
    <property type="match status" value="1"/>
</dbReference>
<dbReference type="GO" id="GO:0008990">
    <property type="term" value="F:rRNA (guanine-N2-)-methyltransferase activity"/>
    <property type="evidence" value="ECO:0007669"/>
    <property type="project" value="TreeGrafter"/>
</dbReference>
<dbReference type="PROSITE" id="PS00092">
    <property type="entry name" value="N6_MTASE"/>
    <property type="match status" value="1"/>
</dbReference>
<dbReference type="Pfam" id="PF01170">
    <property type="entry name" value="UPF0020"/>
    <property type="match status" value="1"/>
</dbReference>
<accession>A0A4R6BCJ6</accession>
<dbReference type="GO" id="GO:0070043">
    <property type="term" value="F:rRNA (guanine-N7-)-methyltransferase activity"/>
    <property type="evidence" value="ECO:0007669"/>
    <property type="project" value="TreeGrafter"/>
</dbReference>
<dbReference type="PANTHER" id="PTHR47313">
    <property type="entry name" value="RIBOSOMAL RNA LARGE SUBUNIT METHYLTRANSFERASE K/L"/>
    <property type="match status" value="1"/>
</dbReference>
<dbReference type="AlphaFoldDB" id="A0A4R6BCJ6"/>
<dbReference type="InterPro" id="IPR054170">
    <property type="entry name" value="RlmL_1st"/>
</dbReference>
<keyword evidence="3" id="KW-0694">RNA-binding</keyword>
<gene>
    <name evidence="5" type="ORF">ERX27_07805</name>
</gene>
<evidence type="ECO:0000259" key="4">
    <source>
        <dbReference type="PROSITE" id="PS51165"/>
    </source>
</evidence>
<dbReference type="InterPro" id="IPR000241">
    <property type="entry name" value="RlmKL-like_Mtase"/>
</dbReference>
<evidence type="ECO:0000313" key="6">
    <source>
        <dbReference type="Proteomes" id="UP000295310"/>
    </source>
</evidence>
<evidence type="ECO:0000256" key="3">
    <source>
        <dbReference type="PROSITE-ProRule" id="PRU00529"/>
    </source>
</evidence>
<organism evidence="5 6">
    <name type="scientific">Macrococcus brunensis</name>
    <dbReference type="NCBI Taxonomy" id="198483"/>
    <lineage>
        <taxon>Bacteria</taxon>
        <taxon>Bacillati</taxon>
        <taxon>Bacillota</taxon>
        <taxon>Bacilli</taxon>
        <taxon>Bacillales</taxon>
        <taxon>Staphylococcaceae</taxon>
        <taxon>Macrococcus</taxon>
    </lineage>
</organism>
<dbReference type="Pfam" id="PF22020">
    <property type="entry name" value="RlmL_1st"/>
    <property type="match status" value="1"/>
</dbReference>
<reference evidence="5 6" key="1">
    <citation type="submission" date="2019-01" db="EMBL/GenBank/DDBJ databases">
        <title>Draft genome sequences of the type strains of six Macrococcus species.</title>
        <authorList>
            <person name="Mazhar S."/>
            <person name="Altermann E."/>
            <person name="Hill C."/>
            <person name="Mcauliffe O."/>
        </authorList>
    </citation>
    <scope>NUCLEOTIDE SEQUENCE [LARGE SCALE GENOMIC DNA]</scope>
    <source>
        <strain evidence="5 6">CCM4811</strain>
    </source>
</reference>
<comment type="caution">
    <text evidence="5">The sequence shown here is derived from an EMBL/GenBank/DDBJ whole genome shotgun (WGS) entry which is preliminary data.</text>
</comment>
<dbReference type="SUPFAM" id="SSF53335">
    <property type="entry name" value="S-adenosyl-L-methionine-dependent methyltransferases"/>
    <property type="match status" value="1"/>
</dbReference>
<dbReference type="SMART" id="SM00981">
    <property type="entry name" value="THUMP"/>
    <property type="match status" value="1"/>
</dbReference>